<evidence type="ECO:0000256" key="2">
    <source>
        <dbReference type="ARBA" id="ARBA00022971"/>
    </source>
</evidence>
<comment type="similarity">
    <text evidence="1">Belongs to the MobA/MobL family.</text>
</comment>
<dbReference type="InterPro" id="IPR005053">
    <property type="entry name" value="MobA_MobL"/>
</dbReference>
<keyword evidence="2" id="KW-0184">Conjugation</keyword>
<evidence type="ECO:0000256" key="1">
    <source>
        <dbReference type="ARBA" id="ARBA00010873"/>
    </source>
</evidence>
<dbReference type="Pfam" id="PF03389">
    <property type="entry name" value="MobA_MobL"/>
    <property type="match status" value="1"/>
</dbReference>
<feature type="non-terminal residue" evidence="5">
    <location>
        <position position="348"/>
    </location>
</feature>
<accession>A0ABT0KVV8</accession>
<feature type="domain" description="MobA/MobL protein" evidence="4">
    <location>
        <begin position="19"/>
        <end position="213"/>
    </location>
</feature>
<gene>
    <name evidence="5" type="ORF">L2737_22070</name>
</gene>
<feature type="compositionally biased region" description="Low complexity" evidence="3">
    <location>
        <begin position="332"/>
        <end position="342"/>
    </location>
</feature>
<dbReference type="EMBL" id="JAKIKU010000031">
    <property type="protein sequence ID" value="MCL1047985.1"/>
    <property type="molecule type" value="Genomic_DNA"/>
</dbReference>
<sequence length="348" mass="40046">MAIGRLSVVVGARGKASPHAEYIAREGKYEKDESIEKLEATGHGNMPQWAEHEPNFFWKMSDNYERKNGTSYREHVISLPRELTVDQRHELIKEWIKQEIGERHAYQYAIHNPPALDGGEQPHAHIMFSERLRDGIDRDPDSYFKRYNSKNPESGGSKKANTPKLAAERKLELKQQRDRWEKMCNTHLELAGSDAKISMKSLKAQNIKREPTNFTMSEIQDETIRKSYIDTLEAKKEVLSVIPSQDALVKEIKTQQDLKTDEFTQSLKDDYELERIELLVDEHYKQQEVQAEQERKALLAAQQKAAQAEQERKALLAAQQKAAQAEQERKALLAAQQKAAQAEQERKA</sequence>
<organism evidence="5 6">
    <name type="scientific">Shewanella electrodiphila</name>
    <dbReference type="NCBI Taxonomy" id="934143"/>
    <lineage>
        <taxon>Bacteria</taxon>
        <taxon>Pseudomonadati</taxon>
        <taxon>Pseudomonadota</taxon>
        <taxon>Gammaproteobacteria</taxon>
        <taxon>Alteromonadales</taxon>
        <taxon>Shewanellaceae</taxon>
        <taxon>Shewanella</taxon>
    </lineage>
</organism>
<dbReference type="Proteomes" id="UP001202134">
    <property type="component" value="Unassembled WGS sequence"/>
</dbReference>
<reference evidence="5 6" key="1">
    <citation type="submission" date="2022-01" db="EMBL/GenBank/DDBJ databases">
        <title>Whole genome-based taxonomy of the Shewanellaceae.</title>
        <authorList>
            <person name="Martin-Rodriguez A.J."/>
        </authorList>
    </citation>
    <scope>NUCLEOTIDE SEQUENCE [LARGE SCALE GENOMIC DNA]</scope>
    <source>
        <strain evidence="5 6">DSM 24955</strain>
    </source>
</reference>
<dbReference type="RefSeq" id="WP_248957122.1">
    <property type="nucleotide sequence ID" value="NZ_JAKIKU010000031.1"/>
</dbReference>
<name>A0ABT0KVV8_9GAMM</name>
<proteinExistence type="inferred from homology"/>
<comment type="caution">
    <text evidence="5">The sequence shown here is derived from an EMBL/GenBank/DDBJ whole genome shotgun (WGS) entry which is preliminary data.</text>
</comment>
<evidence type="ECO:0000313" key="6">
    <source>
        <dbReference type="Proteomes" id="UP001202134"/>
    </source>
</evidence>
<feature type="region of interest" description="Disordered" evidence="3">
    <location>
        <begin position="139"/>
        <end position="165"/>
    </location>
</feature>
<evidence type="ECO:0000259" key="4">
    <source>
        <dbReference type="Pfam" id="PF03389"/>
    </source>
</evidence>
<evidence type="ECO:0000313" key="5">
    <source>
        <dbReference type="EMBL" id="MCL1047985.1"/>
    </source>
</evidence>
<dbReference type="Gene3D" id="3.30.930.30">
    <property type="match status" value="1"/>
</dbReference>
<protein>
    <submittedName>
        <fullName evidence="5">MobA/MobL family protein</fullName>
    </submittedName>
</protein>
<keyword evidence="6" id="KW-1185">Reference proteome</keyword>
<evidence type="ECO:0000256" key="3">
    <source>
        <dbReference type="SAM" id="MobiDB-lite"/>
    </source>
</evidence>
<feature type="region of interest" description="Disordered" evidence="3">
    <location>
        <begin position="327"/>
        <end position="348"/>
    </location>
</feature>